<dbReference type="Proteomes" id="UP000018538">
    <property type="component" value="Unassembled WGS sequence"/>
</dbReference>
<sequence>SSDNDTDLSDNEETDVYETFRKYHQNKLKDTVKAKNGNNDIPYIDDTDSSDIEVNYDYATFKKYCNNKLKDTPKARRRKNDNNSHKLDNEQKNTSNNNEIKNAENKDVVDSNNQHCLPKITYKEKTTIIMNFGSSNNESQDNANKISENCYADVNKTNNDNYGKQRTNVTGHSNVNALNKDTICKSVTSNTVPNKPTVDHKTPEQQITDKQVSD</sequence>
<feature type="compositionally biased region" description="Polar residues" evidence="1">
    <location>
        <begin position="204"/>
        <end position="214"/>
    </location>
</feature>
<dbReference type="AlphaFoldDB" id="V7PIC5"/>
<feature type="non-terminal residue" evidence="2">
    <location>
        <position position="1"/>
    </location>
</feature>
<evidence type="ECO:0000313" key="2">
    <source>
        <dbReference type="EMBL" id="ETB58058.1"/>
    </source>
</evidence>
<accession>V7PIC5</accession>
<protein>
    <submittedName>
        <fullName evidence="2">Uncharacterized protein</fullName>
    </submittedName>
</protein>
<feature type="region of interest" description="Disordered" evidence="1">
    <location>
        <begin position="70"/>
        <end position="103"/>
    </location>
</feature>
<evidence type="ECO:0000256" key="1">
    <source>
        <dbReference type="SAM" id="MobiDB-lite"/>
    </source>
</evidence>
<feature type="non-terminal residue" evidence="2">
    <location>
        <position position="214"/>
    </location>
</feature>
<reference evidence="2 3" key="1">
    <citation type="submission" date="2013-11" db="EMBL/GenBank/DDBJ databases">
        <title>The Genome Sequence of Plasmodium yoelii 17X.</title>
        <authorList>
            <consortium name="The Broad Institute Genomics Platform"/>
            <consortium name="The Broad Institute Genome Sequencing Center for Infectious Disease"/>
            <person name="Neafsey D."/>
            <person name="Adams J."/>
            <person name="Walker B."/>
            <person name="Young S.K."/>
            <person name="Zeng Q."/>
            <person name="Gargeya S."/>
            <person name="Fitzgerald M."/>
            <person name="Haas B."/>
            <person name="Abouelleil A."/>
            <person name="Alvarado L."/>
            <person name="Chapman S.B."/>
            <person name="Gainer-Dewar J."/>
            <person name="Goldberg J."/>
            <person name="Griggs A."/>
            <person name="Gujja S."/>
            <person name="Hansen M."/>
            <person name="Howarth C."/>
            <person name="Imamovic A."/>
            <person name="Ireland A."/>
            <person name="Larimer J."/>
            <person name="McCowan C."/>
            <person name="Murphy C."/>
            <person name="Pearson M."/>
            <person name="Poon T.W."/>
            <person name="Priest M."/>
            <person name="Roberts A."/>
            <person name="Saif S."/>
            <person name="Shea T."/>
            <person name="Sykes S."/>
            <person name="Wortman J."/>
            <person name="Nusbaum C."/>
            <person name="Birren B."/>
        </authorList>
    </citation>
    <scope>NUCLEOTIDE SEQUENCE [LARGE SCALE GENOMIC DNA]</scope>
    <source>
        <strain evidence="2 3">17X</strain>
    </source>
</reference>
<name>V7PIC5_PLAYE</name>
<gene>
    <name evidence="2" type="ORF">YYC_04147</name>
</gene>
<proteinExistence type="predicted"/>
<feature type="region of interest" description="Disordered" evidence="1">
    <location>
        <begin position="187"/>
        <end position="214"/>
    </location>
</feature>
<feature type="compositionally biased region" description="Basic and acidic residues" evidence="1">
    <location>
        <begin position="70"/>
        <end position="91"/>
    </location>
</feature>
<dbReference type="OrthoDB" id="373057at2759"/>
<organism evidence="2 3">
    <name type="scientific">Plasmodium yoelii 17X</name>
    <dbReference type="NCBI Taxonomy" id="1323249"/>
    <lineage>
        <taxon>Eukaryota</taxon>
        <taxon>Sar</taxon>
        <taxon>Alveolata</taxon>
        <taxon>Apicomplexa</taxon>
        <taxon>Aconoidasida</taxon>
        <taxon>Haemosporida</taxon>
        <taxon>Plasmodiidae</taxon>
        <taxon>Plasmodium</taxon>
        <taxon>Plasmodium (Vinckeia)</taxon>
    </lineage>
</organism>
<keyword evidence="3" id="KW-1185">Reference proteome</keyword>
<dbReference type="EMBL" id="KI635790">
    <property type="protein sequence ID" value="ETB58058.1"/>
    <property type="molecule type" value="Genomic_DNA"/>
</dbReference>
<evidence type="ECO:0000313" key="3">
    <source>
        <dbReference type="Proteomes" id="UP000018538"/>
    </source>
</evidence>